<organism evidence="9 10">
    <name type="scientific">Methyloceanibacter caenitepidi</name>
    <dbReference type="NCBI Taxonomy" id="1384459"/>
    <lineage>
        <taxon>Bacteria</taxon>
        <taxon>Pseudomonadati</taxon>
        <taxon>Pseudomonadota</taxon>
        <taxon>Alphaproteobacteria</taxon>
        <taxon>Hyphomicrobiales</taxon>
        <taxon>Hyphomicrobiaceae</taxon>
        <taxon>Methyloceanibacter</taxon>
    </lineage>
</organism>
<evidence type="ECO:0000256" key="7">
    <source>
        <dbReference type="SAM" id="MobiDB-lite"/>
    </source>
</evidence>
<feature type="transmembrane region" description="Helical" evidence="8">
    <location>
        <begin position="316"/>
        <end position="340"/>
    </location>
</feature>
<comment type="subcellular location">
    <subcellularLocation>
        <location evidence="1">Cell membrane</location>
        <topology evidence="1">Multi-pass membrane protein</topology>
    </subcellularLocation>
</comment>
<dbReference type="InterPro" id="IPR014047">
    <property type="entry name" value="Chr_Tranpt_l_chain"/>
</dbReference>
<keyword evidence="5 8" id="KW-1133">Transmembrane helix</keyword>
<feature type="compositionally biased region" description="Low complexity" evidence="7">
    <location>
        <begin position="9"/>
        <end position="20"/>
    </location>
</feature>
<proteinExistence type="inferred from homology"/>
<keyword evidence="3" id="KW-1003">Cell membrane</keyword>
<keyword evidence="6 8" id="KW-0472">Membrane</keyword>
<feature type="transmembrane region" description="Helical" evidence="8">
    <location>
        <begin position="244"/>
        <end position="267"/>
    </location>
</feature>
<evidence type="ECO:0000256" key="8">
    <source>
        <dbReference type="SAM" id="Phobius"/>
    </source>
</evidence>
<dbReference type="PANTHER" id="PTHR33567">
    <property type="entry name" value="CHROMATE ION TRANSPORTER (EUROFUNG)"/>
    <property type="match status" value="1"/>
</dbReference>
<gene>
    <name evidence="9" type="ORF">GL4_2937</name>
</gene>
<feature type="transmembrane region" description="Helical" evidence="8">
    <location>
        <begin position="219"/>
        <end position="237"/>
    </location>
</feature>
<feature type="transmembrane region" description="Helical" evidence="8">
    <location>
        <begin position="361"/>
        <end position="383"/>
    </location>
</feature>
<dbReference type="PIRSF" id="PIRSF004810">
    <property type="entry name" value="ChrA"/>
    <property type="match status" value="1"/>
</dbReference>
<dbReference type="RefSeq" id="WP_082025684.1">
    <property type="nucleotide sequence ID" value="NZ_AP014648.1"/>
</dbReference>
<dbReference type="Proteomes" id="UP000031643">
    <property type="component" value="Chromosome"/>
</dbReference>
<evidence type="ECO:0000256" key="6">
    <source>
        <dbReference type="ARBA" id="ARBA00023136"/>
    </source>
</evidence>
<dbReference type="InterPro" id="IPR003370">
    <property type="entry name" value="Chromate_transpt"/>
</dbReference>
<evidence type="ECO:0000256" key="4">
    <source>
        <dbReference type="ARBA" id="ARBA00022692"/>
    </source>
</evidence>
<dbReference type="GO" id="GO:0015109">
    <property type="term" value="F:chromate transmembrane transporter activity"/>
    <property type="evidence" value="ECO:0007669"/>
    <property type="project" value="InterPro"/>
</dbReference>
<feature type="transmembrane region" description="Helical" evidence="8">
    <location>
        <begin position="157"/>
        <end position="190"/>
    </location>
</feature>
<feature type="transmembrane region" description="Helical" evidence="8">
    <location>
        <begin position="125"/>
        <end position="145"/>
    </location>
</feature>
<dbReference type="KEGG" id="mcg:GL4_2937"/>
<dbReference type="Pfam" id="PF02417">
    <property type="entry name" value="Chromate_transp"/>
    <property type="match status" value="2"/>
</dbReference>
<accession>A0A0A8K8S1</accession>
<evidence type="ECO:0000313" key="10">
    <source>
        <dbReference type="Proteomes" id="UP000031643"/>
    </source>
</evidence>
<evidence type="ECO:0000256" key="3">
    <source>
        <dbReference type="ARBA" id="ARBA00022475"/>
    </source>
</evidence>
<evidence type="ECO:0000256" key="2">
    <source>
        <dbReference type="ARBA" id="ARBA00005262"/>
    </source>
</evidence>
<evidence type="ECO:0000256" key="5">
    <source>
        <dbReference type="ARBA" id="ARBA00022989"/>
    </source>
</evidence>
<dbReference type="NCBIfam" id="TIGR00937">
    <property type="entry name" value="2A51"/>
    <property type="match status" value="1"/>
</dbReference>
<dbReference type="EMBL" id="AP014648">
    <property type="protein sequence ID" value="BAQ18369.1"/>
    <property type="molecule type" value="Genomic_DNA"/>
</dbReference>
<comment type="similarity">
    <text evidence="2">Belongs to the chromate ion transporter (CHR) (TC 2.A.51) family.</text>
</comment>
<evidence type="ECO:0000313" key="9">
    <source>
        <dbReference type="EMBL" id="BAQ18369.1"/>
    </source>
</evidence>
<sequence>MNSSPGDMPSAPANRAPSPSLSEALPVWTKIGVTSFGGPAGQIALMHRELVEERGWIGHERFLHALNFCMLLPGPEAMQLATYVGWRLNGTRGGLAAGLLFVLPGAAVVLALSIAYAWYGQAPVVEAAFVGIKAAVLVIVVDALLKVAKRALHGVHAWAIAAIAFIAIFFFAVPFPIIVAAAALAGYLLARLAPESIPGADTAALDTEPVTLGQTLRTASTWLAVWIVPLVAVSLAFPEVFTDLSVFFSKLAVVTFGGAYAVLAYMAQQAVETYGWLSAPEMLDGLGLAETTPGPLILVTEFVGFLGAYRHGGEPALAYGLLGAAVTLWATFAPCFLWIFTGAPYVEQLRANPKLAGALRGVTAAVVGVILNLSLWFALHVVFKTVTATDAGPLRLWMPELASFQWDAALLAGLAALLIFGARLGILTTLAICAGASLTLSALV</sequence>
<dbReference type="GO" id="GO:0005886">
    <property type="term" value="C:plasma membrane"/>
    <property type="evidence" value="ECO:0007669"/>
    <property type="project" value="UniProtKB-SubCell"/>
</dbReference>
<evidence type="ECO:0000256" key="1">
    <source>
        <dbReference type="ARBA" id="ARBA00004651"/>
    </source>
</evidence>
<keyword evidence="4 8" id="KW-0812">Transmembrane</keyword>
<dbReference type="AlphaFoldDB" id="A0A0A8K8S1"/>
<feature type="region of interest" description="Disordered" evidence="7">
    <location>
        <begin position="1"/>
        <end position="20"/>
    </location>
</feature>
<dbReference type="HOGENOM" id="CLU_018106_0_0_5"/>
<name>A0A0A8K8S1_9HYPH</name>
<protein>
    <submittedName>
        <fullName evidence="9">Chromate transport protein ChrA</fullName>
    </submittedName>
</protein>
<keyword evidence="10" id="KW-1185">Reference proteome</keyword>
<reference evidence="9 10" key="1">
    <citation type="submission" date="2014-09" db="EMBL/GenBank/DDBJ databases">
        <title>Genome sequencing of Methyloceanibacter caenitepidi Gela4.</title>
        <authorList>
            <person name="Takeuchi M."/>
            <person name="Susumu S."/>
            <person name="Kamagata Y."/>
            <person name="Oshima K."/>
            <person name="Hattori M."/>
            <person name="Iwasaki W."/>
        </authorList>
    </citation>
    <scope>NUCLEOTIDE SEQUENCE [LARGE SCALE GENOMIC DNA]</scope>
    <source>
        <strain evidence="9 10">Gela4</strain>
    </source>
</reference>
<feature type="transmembrane region" description="Helical" evidence="8">
    <location>
        <begin position="95"/>
        <end position="119"/>
    </location>
</feature>
<dbReference type="PANTHER" id="PTHR33567:SF3">
    <property type="entry name" value="CHROMATE ION TRANSPORTER (EUROFUNG)"/>
    <property type="match status" value="1"/>
</dbReference>